<evidence type="ECO:0000313" key="1">
    <source>
        <dbReference type="EMBL" id="RZC60129.1"/>
    </source>
</evidence>
<dbReference type="Proteomes" id="UP000316621">
    <property type="component" value="Chromosome 5"/>
</dbReference>
<name>A0A4Y7JK51_PAPSO</name>
<dbReference type="Gramene" id="RZC60129">
    <property type="protein sequence ID" value="RZC60129"/>
    <property type="gene ID" value="C5167_021886"/>
</dbReference>
<dbReference type="EMBL" id="CM010719">
    <property type="protein sequence ID" value="RZC60129.1"/>
    <property type="molecule type" value="Genomic_DNA"/>
</dbReference>
<dbReference type="AlphaFoldDB" id="A0A4Y7JK51"/>
<keyword evidence="2" id="KW-1185">Reference proteome</keyword>
<organism evidence="1 2">
    <name type="scientific">Papaver somniferum</name>
    <name type="common">Opium poppy</name>
    <dbReference type="NCBI Taxonomy" id="3469"/>
    <lineage>
        <taxon>Eukaryota</taxon>
        <taxon>Viridiplantae</taxon>
        <taxon>Streptophyta</taxon>
        <taxon>Embryophyta</taxon>
        <taxon>Tracheophyta</taxon>
        <taxon>Spermatophyta</taxon>
        <taxon>Magnoliopsida</taxon>
        <taxon>Ranunculales</taxon>
        <taxon>Papaveraceae</taxon>
        <taxon>Papaveroideae</taxon>
        <taxon>Papaver</taxon>
    </lineage>
</organism>
<proteinExistence type="predicted"/>
<evidence type="ECO:0000313" key="2">
    <source>
        <dbReference type="Proteomes" id="UP000316621"/>
    </source>
</evidence>
<reference evidence="1 2" key="1">
    <citation type="journal article" date="2018" name="Science">
        <title>The opium poppy genome and morphinan production.</title>
        <authorList>
            <person name="Guo L."/>
            <person name="Winzer T."/>
            <person name="Yang X."/>
            <person name="Li Y."/>
            <person name="Ning Z."/>
            <person name="He Z."/>
            <person name="Teodor R."/>
            <person name="Lu Y."/>
            <person name="Bowser T.A."/>
            <person name="Graham I.A."/>
            <person name="Ye K."/>
        </authorList>
    </citation>
    <scope>NUCLEOTIDE SEQUENCE [LARGE SCALE GENOMIC DNA]</scope>
    <source>
        <strain evidence="2">cv. HN1</strain>
        <tissue evidence="1">Leaves</tissue>
    </source>
</reference>
<sequence>MFPRFNPEDCNYSDAHRCEMEEVLDNWKLWNSEENVKVLQNYLCGVNTNTHGLYESAQDILTELRILRRIDSMLDADEHEFLLACYLNESCNVRFLKSHDDLPEECKSWIIQKTQVESGDITTAYDDARKSLEKNQSLEKFFITKLQEVVGVDETIDYTGDKLTDNDEYPCTDMDLLSSMKECFEVMENEIEEKLDNIRQVNKSRNPACRRRCGRIVKGFIQHLDECVTDFELISHRNDIGQPKTCHHVETRVGDRFRKILRICK</sequence>
<protein>
    <submittedName>
        <fullName evidence="1">Uncharacterized protein</fullName>
    </submittedName>
</protein>
<gene>
    <name evidence="1" type="ORF">C5167_021886</name>
</gene>
<accession>A0A4Y7JK51</accession>